<evidence type="ECO:0000313" key="2">
    <source>
        <dbReference type="EMBL" id="KAF0715912.1"/>
    </source>
</evidence>
<keyword evidence="1" id="KW-1133">Transmembrane helix</keyword>
<keyword evidence="1" id="KW-0472">Membrane</keyword>
<name>A0A6G0VZR8_APHCR</name>
<comment type="caution">
    <text evidence="2">The sequence shown here is derived from an EMBL/GenBank/DDBJ whole genome shotgun (WGS) entry which is preliminary data.</text>
</comment>
<keyword evidence="1" id="KW-0812">Transmembrane</keyword>
<evidence type="ECO:0000313" key="3">
    <source>
        <dbReference type="Proteomes" id="UP000478052"/>
    </source>
</evidence>
<dbReference type="AlphaFoldDB" id="A0A6G0VZR8"/>
<accession>A0A6G0VZR8</accession>
<protein>
    <submittedName>
        <fullName evidence="2">Tigger transposable element-derived protein 4-like</fullName>
    </submittedName>
</protein>
<keyword evidence="3" id="KW-1185">Reference proteome</keyword>
<sequence length="229" mass="26540">MIFDIRYLVFESASTHVLTSKRSFPLCLEINFRVILHQLVENNFCNLIGGVVIKLLSADNPAKIVRFRLRLQPIPIFLLAFIAFVTVNAMIFSSLSLHVKYGDHDMHYRTDDINGTNFFIFTNADKVIKPNLTKNNSIIIFDDVICGPQFVIREYFSICRHSGASSAFYLAQTYSKIPKQLVRDNSNFLIILKQDDTHLRHIFNDHSSADMDFIEFRKISHLCWNHSDY</sequence>
<dbReference type="EMBL" id="VUJU01010092">
    <property type="protein sequence ID" value="KAF0715912.1"/>
    <property type="molecule type" value="Genomic_DNA"/>
</dbReference>
<reference evidence="2 3" key="1">
    <citation type="submission" date="2019-08" db="EMBL/GenBank/DDBJ databases">
        <title>Whole genome of Aphis craccivora.</title>
        <authorList>
            <person name="Voronova N.V."/>
            <person name="Shulinski R.S."/>
            <person name="Bandarenka Y.V."/>
            <person name="Zhorov D.G."/>
            <person name="Warner D."/>
        </authorList>
    </citation>
    <scope>NUCLEOTIDE SEQUENCE [LARGE SCALE GENOMIC DNA]</scope>
    <source>
        <strain evidence="2">180601</strain>
        <tissue evidence="2">Whole Body</tissue>
    </source>
</reference>
<feature type="non-terminal residue" evidence="2">
    <location>
        <position position="229"/>
    </location>
</feature>
<proteinExistence type="predicted"/>
<gene>
    <name evidence="2" type="ORF">FWK35_00022317</name>
</gene>
<feature type="transmembrane region" description="Helical" evidence="1">
    <location>
        <begin position="76"/>
        <end position="97"/>
    </location>
</feature>
<organism evidence="2 3">
    <name type="scientific">Aphis craccivora</name>
    <name type="common">Cowpea aphid</name>
    <dbReference type="NCBI Taxonomy" id="307492"/>
    <lineage>
        <taxon>Eukaryota</taxon>
        <taxon>Metazoa</taxon>
        <taxon>Ecdysozoa</taxon>
        <taxon>Arthropoda</taxon>
        <taxon>Hexapoda</taxon>
        <taxon>Insecta</taxon>
        <taxon>Pterygota</taxon>
        <taxon>Neoptera</taxon>
        <taxon>Paraneoptera</taxon>
        <taxon>Hemiptera</taxon>
        <taxon>Sternorrhyncha</taxon>
        <taxon>Aphidomorpha</taxon>
        <taxon>Aphidoidea</taxon>
        <taxon>Aphididae</taxon>
        <taxon>Aphidini</taxon>
        <taxon>Aphis</taxon>
        <taxon>Aphis</taxon>
    </lineage>
</organism>
<evidence type="ECO:0000256" key="1">
    <source>
        <dbReference type="SAM" id="Phobius"/>
    </source>
</evidence>
<dbReference type="Proteomes" id="UP000478052">
    <property type="component" value="Unassembled WGS sequence"/>
</dbReference>